<evidence type="ECO:0000256" key="4">
    <source>
        <dbReference type="RuleBase" id="RU003345"/>
    </source>
</evidence>
<sequence>MASRRFELPLDTPAYKGTVSVNTSLFIGGKWVEPAEGGTIDIINPATGKPITTVSVGTEKDVDNAVEVAKKTYKTSWGLKVPGAERGKLLNKLADLVESNIDELSGLESLNVGKPFGASKYVDITNSITILRYFAGNADKLHGETIETSEQKFAYTRREPYGVVGLITPWNFPLVMLCAKMAPAVAAGNVVVCKASTKSDKIEWSLTLSVQPSEMTPLTALRLADLVNEAGFPPGVINIVNGLGTTVGNALAHHPQISRISFTGSTLTGRKIQEASAKSNLKVVTLELGGKSPSVVFDDCDLEQTIKWTARGIFFNMGELCIAGSRIFVQEGIYEKFLAAFKEVAKGWSEHTGDPFEEGTQHGPQISQAQFDRVMGYIDSAKQDGATILTGGSRHGNDGYFIEPTIITDTRPDMKVVREEIFGPVASIIKFKTEEEAIEMANDTSYGLACGIFTQNNARATRVAHALEAGTAWVCHFGSPNSARKK</sequence>
<protein>
    <recommendedName>
        <fullName evidence="5">Aldehyde dehydrogenase domain-containing protein</fullName>
    </recommendedName>
</protein>
<dbReference type="Pfam" id="PF00171">
    <property type="entry name" value="Aldedh"/>
    <property type="match status" value="2"/>
</dbReference>
<feature type="active site" evidence="3">
    <location>
        <position position="287"/>
    </location>
</feature>
<dbReference type="InterPro" id="IPR016162">
    <property type="entry name" value="Ald_DH_N"/>
</dbReference>
<dbReference type="PROSITE" id="PS00687">
    <property type="entry name" value="ALDEHYDE_DEHYDR_GLU"/>
    <property type="match status" value="1"/>
</dbReference>
<evidence type="ECO:0000256" key="1">
    <source>
        <dbReference type="ARBA" id="ARBA00009986"/>
    </source>
</evidence>
<accession>A0ABR3A4W0</accession>
<name>A0ABR3A4W0_9AGAR</name>
<evidence type="ECO:0000256" key="2">
    <source>
        <dbReference type="ARBA" id="ARBA00023002"/>
    </source>
</evidence>
<evidence type="ECO:0000256" key="3">
    <source>
        <dbReference type="PROSITE-ProRule" id="PRU10007"/>
    </source>
</evidence>
<dbReference type="Gene3D" id="3.40.605.10">
    <property type="entry name" value="Aldehyde Dehydrogenase, Chain A, domain 1"/>
    <property type="match status" value="2"/>
</dbReference>
<dbReference type="InterPro" id="IPR015590">
    <property type="entry name" value="Aldehyde_DH_dom"/>
</dbReference>
<keyword evidence="2 4" id="KW-0560">Oxidoreductase</keyword>
<reference evidence="6 7" key="1">
    <citation type="submission" date="2024-05" db="EMBL/GenBank/DDBJ databases">
        <title>A draft genome resource for the thread blight pathogen Marasmius tenuissimus strain MS-2.</title>
        <authorList>
            <person name="Yulfo-Soto G.E."/>
            <person name="Baruah I.K."/>
            <person name="Amoako-Attah I."/>
            <person name="Bukari Y."/>
            <person name="Meinhardt L.W."/>
            <person name="Bailey B.A."/>
            <person name="Cohen S.P."/>
        </authorList>
    </citation>
    <scope>NUCLEOTIDE SEQUENCE [LARGE SCALE GENOMIC DNA]</scope>
    <source>
        <strain evidence="6 7">MS-2</strain>
    </source>
</reference>
<organism evidence="6 7">
    <name type="scientific">Marasmius tenuissimus</name>
    <dbReference type="NCBI Taxonomy" id="585030"/>
    <lineage>
        <taxon>Eukaryota</taxon>
        <taxon>Fungi</taxon>
        <taxon>Dikarya</taxon>
        <taxon>Basidiomycota</taxon>
        <taxon>Agaricomycotina</taxon>
        <taxon>Agaricomycetes</taxon>
        <taxon>Agaricomycetidae</taxon>
        <taxon>Agaricales</taxon>
        <taxon>Marasmiineae</taxon>
        <taxon>Marasmiaceae</taxon>
        <taxon>Marasmius</taxon>
    </lineage>
</organism>
<feature type="domain" description="Aldehyde dehydrogenase" evidence="5">
    <location>
        <begin position="210"/>
        <end position="476"/>
    </location>
</feature>
<comment type="similarity">
    <text evidence="1 4">Belongs to the aldehyde dehydrogenase family.</text>
</comment>
<keyword evidence="7" id="KW-1185">Reference proteome</keyword>
<gene>
    <name evidence="6" type="ORF">AAF712_004254</name>
</gene>
<dbReference type="Proteomes" id="UP001437256">
    <property type="component" value="Unassembled WGS sequence"/>
</dbReference>
<dbReference type="Gene3D" id="3.40.309.10">
    <property type="entry name" value="Aldehyde Dehydrogenase, Chain A, domain 2"/>
    <property type="match status" value="1"/>
</dbReference>
<evidence type="ECO:0000259" key="5">
    <source>
        <dbReference type="Pfam" id="PF00171"/>
    </source>
</evidence>
<proteinExistence type="inferred from homology"/>
<feature type="domain" description="Aldehyde dehydrogenase" evidence="5">
    <location>
        <begin position="31"/>
        <end position="201"/>
    </location>
</feature>
<dbReference type="PANTHER" id="PTHR11699">
    <property type="entry name" value="ALDEHYDE DEHYDROGENASE-RELATED"/>
    <property type="match status" value="1"/>
</dbReference>
<evidence type="ECO:0000313" key="6">
    <source>
        <dbReference type="EMBL" id="KAL0068540.1"/>
    </source>
</evidence>
<dbReference type="InterPro" id="IPR029510">
    <property type="entry name" value="Ald_DH_CS_GLU"/>
</dbReference>
<evidence type="ECO:0000313" key="7">
    <source>
        <dbReference type="Proteomes" id="UP001437256"/>
    </source>
</evidence>
<dbReference type="InterPro" id="IPR016161">
    <property type="entry name" value="Ald_DH/histidinol_DH"/>
</dbReference>
<dbReference type="InterPro" id="IPR016163">
    <property type="entry name" value="Ald_DH_C"/>
</dbReference>
<dbReference type="SUPFAM" id="SSF53720">
    <property type="entry name" value="ALDH-like"/>
    <property type="match status" value="1"/>
</dbReference>
<dbReference type="EMBL" id="JBBXMP010000017">
    <property type="protein sequence ID" value="KAL0068540.1"/>
    <property type="molecule type" value="Genomic_DNA"/>
</dbReference>
<comment type="caution">
    <text evidence="6">The sequence shown here is derived from an EMBL/GenBank/DDBJ whole genome shotgun (WGS) entry which is preliminary data.</text>
</comment>